<evidence type="ECO:0000313" key="2">
    <source>
        <dbReference type="Proteomes" id="UP000027586"/>
    </source>
</evidence>
<accession>A0A068SAQ3</accession>
<evidence type="ECO:0000313" key="1">
    <source>
        <dbReference type="EMBL" id="CDH59389.1"/>
    </source>
</evidence>
<comment type="caution">
    <text evidence="1">The sequence shown here is derived from an EMBL/GenBank/DDBJ whole genome shotgun (WGS) entry which is preliminary data.</text>
</comment>
<reference evidence="1" key="1">
    <citation type="submission" date="2013-08" db="EMBL/GenBank/DDBJ databases">
        <title>Gene expansion shapes genome architecture in the human pathogen Lichtheimia corymbifera: an evolutionary genomics analysis in the ancient terrestrial Mucorales (Mucoromycotina).</title>
        <authorList>
            <person name="Schwartze V.U."/>
            <person name="Winter S."/>
            <person name="Shelest E."/>
            <person name="Marcet-Houben M."/>
            <person name="Horn F."/>
            <person name="Wehner S."/>
            <person name="Hoffmann K."/>
            <person name="Riege K."/>
            <person name="Sammeth M."/>
            <person name="Nowrousian M."/>
            <person name="Valiante V."/>
            <person name="Linde J."/>
            <person name="Jacobsen I.D."/>
            <person name="Marz M."/>
            <person name="Brakhage A.A."/>
            <person name="Gabaldon T."/>
            <person name="Bocker S."/>
            <person name="Voigt K."/>
        </authorList>
    </citation>
    <scope>NUCLEOTIDE SEQUENCE [LARGE SCALE GENOMIC DNA]</scope>
    <source>
        <strain evidence="1">FSU 9682</strain>
    </source>
</reference>
<dbReference type="VEuPathDB" id="FungiDB:LCOR_10205.1"/>
<dbReference type="EMBL" id="CBTN010000069">
    <property type="protein sequence ID" value="CDH59389.1"/>
    <property type="molecule type" value="Genomic_DNA"/>
</dbReference>
<gene>
    <name evidence="1" type="ORF">LCOR_10205.1</name>
</gene>
<dbReference type="Proteomes" id="UP000027586">
    <property type="component" value="Unassembled WGS sequence"/>
</dbReference>
<organism evidence="1 2">
    <name type="scientific">Lichtheimia corymbifera JMRC:FSU:9682</name>
    <dbReference type="NCBI Taxonomy" id="1263082"/>
    <lineage>
        <taxon>Eukaryota</taxon>
        <taxon>Fungi</taxon>
        <taxon>Fungi incertae sedis</taxon>
        <taxon>Mucoromycota</taxon>
        <taxon>Mucoromycotina</taxon>
        <taxon>Mucoromycetes</taxon>
        <taxon>Mucorales</taxon>
        <taxon>Lichtheimiaceae</taxon>
        <taxon>Lichtheimia</taxon>
    </lineage>
</organism>
<protein>
    <submittedName>
        <fullName evidence="1">Uncharacterized protein</fullName>
    </submittedName>
</protein>
<keyword evidence="2" id="KW-1185">Reference proteome</keyword>
<name>A0A068SAQ3_9FUNG</name>
<proteinExistence type="predicted"/>
<dbReference type="AlphaFoldDB" id="A0A068SAQ3"/>
<sequence>MKRGFFIMLTLIDMPDSTLWESFKLVVGNLEVMGRSSYIYFHPFIIGRSRSNSHNEACDFNINGVDQHVDAHGLTKFGVGDGQSRGCGLCTPLAFRPSIVSPVFEPPDSSNIVMNVRQVVWLCLTYSIYTSSASSSLSFLSIFSAAHSSTTTTRERCSASTHHGNPTTVLIRLSLTEWGTHYTLHSQPLPARHDTANGHDTFNTIQQRVTKATSDRVSAPQSTLLICNSWFPRGLCFPAFAPCIDHYHHLSMSPLVKPSNNKLKISIFGVGYPGKLHGTMRFIVWMMVPYQHLLEYATGLWYSITAYSASYSMATERCLDDLHSTASPLDQSILLFRDQPTLLLLDHAKYTWTMPSIPGSATSFSW</sequence>